<dbReference type="InterPro" id="IPR013783">
    <property type="entry name" value="Ig-like_fold"/>
</dbReference>
<evidence type="ECO:0000256" key="2">
    <source>
        <dbReference type="ARBA" id="ARBA00022525"/>
    </source>
</evidence>
<reference evidence="5" key="1">
    <citation type="submission" date="2020-03" db="EMBL/GenBank/DDBJ databases">
        <title>Complete genome sequence of Acinetobacter baumannii ATCC19606T, which is a model strain for tolerization of antimicrobial agents.</title>
        <authorList>
            <person name="Tsubouchi T."/>
            <person name="Suzuki M."/>
            <person name="Niki M."/>
            <person name="Oinuma K."/>
            <person name="Niki M."/>
            <person name="Shibayama K."/>
            <person name="Kakeya H."/>
            <person name="Kaneko Y."/>
        </authorList>
    </citation>
    <scope>NUCLEOTIDE SEQUENCE</scope>
    <source>
        <strain evidence="5">ATCC19606</strain>
    </source>
</reference>
<dbReference type="Gene3D" id="2.60.40.10">
    <property type="entry name" value="Immunoglobulins"/>
    <property type="match status" value="2"/>
</dbReference>
<dbReference type="GO" id="GO:0005576">
    <property type="term" value="C:extracellular region"/>
    <property type="evidence" value="ECO:0007669"/>
    <property type="project" value="UniProtKB-SubCell"/>
</dbReference>
<keyword evidence="2" id="KW-0964">Secreted</keyword>
<dbReference type="InterPro" id="IPR015919">
    <property type="entry name" value="Cadherin-like_sf"/>
</dbReference>
<evidence type="ECO:0000256" key="3">
    <source>
        <dbReference type="ARBA" id="ARBA00022837"/>
    </source>
</evidence>
<dbReference type="InterPro" id="IPR006644">
    <property type="entry name" value="Cadg"/>
</dbReference>
<evidence type="ECO:0000259" key="4">
    <source>
        <dbReference type="SMART" id="SM00736"/>
    </source>
</evidence>
<dbReference type="PRINTS" id="PR00313">
    <property type="entry name" value="CABNDNGRPT"/>
</dbReference>
<dbReference type="InterPro" id="IPR011049">
    <property type="entry name" value="Serralysin-like_metalloprot_C"/>
</dbReference>
<protein>
    <recommendedName>
        <fullName evidence="4">Dystroglycan-type cadherin-like domain-containing protein</fullName>
    </recommendedName>
</protein>
<feature type="domain" description="Dystroglycan-type cadherin-like" evidence="4">
    <location>
        <begin position="421"/>
        <end position="519"/>
    </location>
</feature>
<dbReference type="Pfam" id="PF06594">
    <property type="entry name" value="HCBP_related"/>
    <property type="match status" value="1"/>
</dbReference>
<organism evidence="5">
    <name type="scientific">Acinetobacter baumannii</name>
    <dbReference type="NCBI Taxonomy" id="470"/>
    <lineage>
        <taxon>Bacteria</taxon>
        <taxon>Pseudomonadati</taxon>
        <taxon>Pseudomonadota</taxon>
        <taxon>Gammaproteobacteria</taxon>
        <taxon>Moraxellales</taxon>
        <taxon>Moraxellaceae</taxon>
        <taxon>Acinetobacter</taxon>
        <taxon>Acinetobacter calcoaceticus/baumannii complex</taxon>
    </lineage>
</organism>
<sequence length="949" mass="99883">MKAGDGGAYLDGGAGTDHLVGGSGDDTFIVDEQDTYEENDPNGGYDTIHISQNIDLSLGYLEAVTLLGSQNLSIYGNTSDNKLIGNAGNNYIDGRAGSDYMQGGLGNDYYVVDTTETIETDENGNTYFIEGDQVVEDVDGGIDTLERWEDARFISQDENGNPVLTDSYKILENNIENLILKGNAKTGFGNDLDNIIVGNEQDNYIDGLAGNDTYIFSRGGGTDTYSFEDNIDAVNILKIQGYSANDVSAQKYGDSVYLSFKGTNDHIWLSNYYIADTENTTYKMDQINFDSGVIWGVDDINTLVNRALTNHAPTVNAAIPLITSNQGTEFSYKFANNIIVDQDSWDSLSYKITLTTKDSSGQYQSIPSWLSFDTATQTLSGTPPANVTGNLSFFYWGTDMYGYSTATSFNLKVSLPNQAPTLLNAIADQSVTDAKAFSYTVPATTFKDPDGDTLTYSATLEDGSALPSWLSFNPTTRVLSGTSPDNTVPLNIKITVKDIANQSVSDVFKLIFVVQNQTINGTSNADTLYGASGNDTLTGQAGNDILYGQAGNDTLNGGTGNDTMYGGKGDDTYIVDSTADVISESVNEGTDIVQSSVTYTLLNNVENLTLTGTTAINGTGNALNNVIVGNSAINTLTGGVGDDYLNGGVGADKLLGGIGNDSYVIDNTGDIVTENAGEGIDTVLSSITYTLGNNLENLTLIGSTAINGTGNALNNVLVGNSAINTLTAGVGDDYLDGGAGADKLLGGIGNDTYVIDNTGDIVTENAGEGIDTVLSSITYTLSSNLENLTLTGSTAINATGNTLNNTLTGNSGVNALNGGAGNDILDGQGGNDQLTGGTGIDTALYQLLVQSDALGGNGTDVWSDFTIGNTTSNTNADKIDIGDLLIGYSGIYNFTSLEPFIKTVVSGLNTQLYIDRDGAGTTYSSSLLLTLNNTNVNLNDLINNQQIII</sequence>
<dbReference type="InterPro" id="IPR050557">
    <property type="entry name" value="RTX_toxin/Mannuronan_C5-epim"/>
</dbReference>
<accession>A0A6F8TH74</accession>
<dbReference type="AlphaFoldDB" id="A0A6F8TH74"/>
<name>A0A6F8TH74_ACIBA</name>
<dbReference type="GO" id="GO:0005509">
    <property type="term" value="F:calcium ion binding"/>
    <property type="evidence" value="ECO:0007669"/>
    <property type="project" value="InterPro"/>
</dbReference>
<dbReference type="PANTHER" id="PTHR38340">
    <property type="entry name" value="S-LAYER PROTEIN"/>
    <property type="match status" value="1"/>
</dbReference>
<keyword evidence="3" id="KW-0106">Calcium</keyword>
<feature type="domain" description="Dystroglycan-type cadherin-like" evidence="4">
    <location>
        <begin position="314"/>
        <end position="420"/>
    </location>
</feature>
<dbReference type="Gene3D" id="2.150.10.10">
    <property type="entry name" value="Serralysin-like metalloprotease, C-terminal"/>
    <property type="match status" value="4"/>
</dbReference>
<dbReference type="SUPFAM" id="SSF49313">
    <property type="entry name" value="Cadherin-like"/>
    <property type="match status" value="2"/>
</dbReference>
<dbReference type="InterPro" id="IPR010566">
    <property type="entry name" value="Haemolys_ca-bd"/>
</dbReference>
<dbReference type="PROSITE" id="PS00330">
    <property type="entry name" value="HEMOLYSIN_CALCIUM"/>
    <property type="match status" value="3"/>
</dbReference>
<evidence type="ECO:0000313" key="5">
    <source>
        <dbReference type="EMBL" id="BCB00162.1"/>
    </source>
</evidence>
<evidence type="ECO:0000256" key="1">
    <source>
        <dbReference type="ARBA" id="ARBA00004613"/>
    </source>
</evidence>
<dbReference type="Pfam" id="PF05345">
    <property type="entry name" value="He_PIG"/>
    <property type="match status" value="2"/>
</dbReference>
<dbReference type="GO" id="GO:0016020">
    <property type="term" value="C:membrane"/>
    <property type="evidence" value="ECO:0007669"/>
    <property type="project" value="InterPro"/>
</dbReference>
<dbReference type="SUPFAM" id="SSF51120">
    <property type="entry name" value="beta-Roll"/>
    <property type="match status" value="6"/>
</dbReference>
<comment type="subcellular location">
    <subcellularLocation>
        <location evidence="1">Secreted</location>
    </subcellularLocation>
</comment>
<dbReference type="Pfam" id="PF00353">
    <property type="entry name" value="HemolysinCabind"/>
    <property type="match status" value="7"/>
</dbReference>
<dbReference type="SMART" id="SM00736">
    <property type="entry name" value="CADG"/>
    <property type="match status" value="2"/>
</dbReference>
<dbReference type="InterPro" id="IPR018511">
    <property type="entry name" value="Hemolysin-typ_Ca-bd_CS"/>
</dbReference>
<dbReference type="InterPro" id="IPR001343">
    <property type="entry name" value="Hemolysn_Ca-bd"/>
</dbReference>
<dbReference type="PANTHER" id="PTHR38340:SF1">
    <property type="entry name" value="S-LAYER PROTEIN"/>
    <property type="match status" value="1"/>
</dbReference>
<proteinExistence type="predicted"/>
<dbReference type="EMBL" id="AP022836">
    <property type="protein sequence ID" value="BCB00162.1"/>
    <property type="molecule type" value="Genomic_DNA"/>
</dbReference>
<gene>
    <name evidence="5" type="ORF">ATCC19606_24970</name>
</gene>